<dbReference type="InterPro" id="IPR011075">
    <property type="entry name" value="TetR_C"/>
</dbReference>
<sequence length="235" mass="25931">MKLHAARPLSEASPDCRPPRRRRKEARPSELTAAALALFVEKGFAATRLDDVAARAGVSKGTLYLYFESKEALFKAVIEEGMVAALAAAAQRLSDFHGSAAELLQQLLFGWWEQIGQTPMAGVTKLIACESSNFPEVAQYYHERVLTRGRALLRTTLQRGVASGEFRPVDIETAIDVIMAPLLMLAISRFSLGFCNRKTTPETYLRTHFELLVKGLRGSSGEFVEFVEPLTGGKR</sequence>
<dbReference type="PROSITE" id="PS50977">
    <property type="entry name" value="HTH_TETR_2"/>
    <property type="match status" value="1"/>
</dbReference>
<dbReference type="Pfam" id="PF16859">
    <property type="entry name" value="TetR_C_11"/>
    <property type="match status" value="1"/>
</dbReference>
<dbReference type="Gene3D" id="1.10.357.10">
    <property type="entry name" value="Tetracycline Repressor, domain 2"/>
    <property type="match status" value="1"/>
</dbReference>
<keyword evidence="3" id="KW-0804">Transcription</keyword>
<dbReference type="GO" id="GO:0003700">
    <property type="term" value="F:DNA-binding transcription factor activity"/>
    <property type="evidence" value="ECO:0007669"/>
    <property type="project" value="TreeGrafter"/>
</dbReference>
<proteinExistence type="predicted"/>
<dbReference type="PANTHER" id="PTHR30055">
    <property type="entry name" value="HTH-TYPE TRANSCRIPTIONAL REGULATOR RUTR"/>
    <property type="match status" value="1"/>
</dbReference>
<dbReference type="Pfam" id="PF00440">
    <property type="entry name" value="TetR_N"/>
    <property type="match status" value="1"/>
</dbReference>
<dbReference type="GO" id="GO:0000976">
    <property type="term" value="F:transcription cis-regulatory region binding"/>
    <property type="evidence" value="ECO:0007669"/>
    <property type="project" value="TreeGrafter"/>
</dbReference>
<evidence type="ECO:0000256" key="2">
    <source>
        <dbReference type="ARBA" id="ARBA00023125"/>
    </source>
</evidence>
<dbReference type="SUPFAM" id="SSF48498">
    <property type="entry name" value="Tetracyclin repressor-like, C-terminal domain"/>
    <property type="match status" value="1"/>
</dbReference>
<dbReference type="AlphaFoldDB" id="A0A369XKH0"/>
<keyword evidence="1" id="KW-0805">Transcription regulation</keyword>
<comment type="caution">
    <text evidence="7">The sequence shown here is derived from an EMBL/GenBank/DDBJ whole genome shotgun (WGS) entry which is preliminary data.</text>
</comment>
<dbReference type="InterPro" id="IPR001647">
    <property type="entry name" value="HTH_TetR"/>
</dbReference>
<dbReference type="PANTHER" id="PTHR30055:SF234">
    <property type="entry name" value="HTH-TYPE TRANSCRIPTIONAL REGULATOR BETI"/>
    <property type="match status" value="1"/>
</dbReference>
<feature type="region of interest" description="Disordered" evidence="5">
    <location>
        <begin position="1"/>
        <end position="28"/>
    </location>
</feature>
<evidence type="ECO:0000313" key="7">
    <source>
        <dbReference type="EMBL" id="RDE50414.1"/>
    </source>
</evidence>
<organism evidence="7 8">
    <name type="scientific">Candidatus Accumulibacter meliphilus</name>
    <dbReference type="NCBI Taxonomy" id="2211374"/>
    <lineage>
        <taxon>Bacteria</taxon>
        <taxon>Pseudomonadati</taxon>
        <taxon>Pseudomonadota</taxon>
        <taxon>Betaproteobacteria</taxon>
        <taxon>Candidatus Accumulibacter</taxon>
    </lineage>
</organism>
<name>A0A369XKH0_9PROT</name>
<evidence type="ECO:0000313" key="8">
    <source>
        <dbReference type="Proteomes" id="UP000253831"/>
    </source>
</evidence>
<dbReference type="FunFam" id="1.10.10.60:FF:000141">
    <property type="entry name" value="TetR family transcriptional regulator"/>
    <property type="match status" value="1"/>
</dbReference>
<evidence type="ECO:0000256" key="5">
    <source>
        <dbReference type="SAM" id="MobiDB-lite"/>
    </source>
</evidence>
<feature type="DNA-binding region" description="H-T-H motif" evidence="4">
    <location>
        <begin position="48"/>
        <end position="67"/>
    </location>
</feature>
<protein>
    <submittedName>
        <fullName evidence="7">TetR/AcrR family transcriptional regulator</fullName>
    </submittedName>
</protein>
<dbReference type="EMBL" id="QPGA01000020">
    <property type="protein sequence ID" value="RDE50414.1"/>
    <property type="molecule type" value="Genomic_DNA"/>
</dbReference>
<feature type="domain" description="HTH tetR-type" evidence="6">
    <location>
        <begin position="25"/>
        <end position="85"/>
    </location>
</feature>
<dbReference type="Gene3D" id="1.10.10.60">
    <property type="entry name" value="Homeodomain-like"/>
    <property type="match status" value="1"/>
</dbReference>
<evidence type="ECO:0000256" key="3">
    <source>
        <dbReference type="ARBA" id="ARBA00023163"/>
    </source>
</evidence>
<accession>A0A369XKH0</accession>
<evidence type="ECO:0000256" key="1">
    <source>
        <dbReference type="ARBA" id="ARBA00023015"/>
    </source>
</evidence>
<evidence type="ECO:0000259" key="6">
    <source>
        <dbReference type="PROSITE" id="PS50977"/>
    </source>
</evidence>
<reference evidence="7 8" key="1">
    <citation type="submission" date="2018-05" db="EMBL/GenBank/DDBJ databases">
        <title>Integrated omic analyses show evidence that a Ca. Accumulibacter phosphatis strain performs denitrification under micro-aerobic conditions.</title>
        <authorList>
            <person name="Camejo P.Y."/>
            <person name="Katherine M.D."/>
            <person name="Daniel N.R."/>
        </authorList>
    </citation>
    <scope>NUCLEOTIDE SEQUENCE [LARGE SCALE GENOMIC DNA]</scope>
    <source>
        <strain evidence="7">UW-LDO-IC</strain>
    </source>
</reference>
<keyword evidence="2 4" id="KW-0238">DNA-binding</keyword>
<dbReference type="InterPro" id="IPR036271">
    <property type="entry name" value="Tet_transcr_reg_TetR-rel_C_sf"/>
</dbReference>
<dbReference type="InterPro" id="IPR009057">
    <property type="entry name" value="Homeodomain-like_sf"/>
</dbReference>
<dbReference type="Proteomes" id="UP000253831">
    <property type="component" value="Unassembled WGS sequence"/>
</dbReference>
<gene>
    <name evidence="7" type="ORF">DVS81_11395</name>
</gene>
<dbReference type="PRINTS" id="PR00455">
    <property type="entry name" value="HTHTETR"/>
</dbReference>
<dbReference type="InterPro" id="IPR050109">
    <property type="entry name" value="HTH-type_TetR-like_transc_reg"/>
</dbReference>
<dbReference type="SUPFAM" id="SSF46689">
    <property type="entry name" value="Homeodomain-like"/>
    <property type="match status" value="1"/>
</dbReference>
<evidence type="ECO:0000256" key="4">
    <source>
        <dbReference type="PROSITE-ProRule" id="PRU00335"/>
    </source>
</evidence>